<dbReference type="OrthoDB" id="809632at2759"/>
<dbReference type="GO" id="GO:0016628">
    <property type="term" value="F:oxidoreductase activity, acting on the CH-CH group of donors, NAD or NADP as acceptor"/>
    <property type="evidence" value="ECO:0007669"/>
    <property type="project" value="InterPro"/>
</dbReference>
<dbReference type="Gene3D" id="3.40.50.720">
    <property type="entry name" value="NAD(P)-binding Rossmann-like Domain"/>
    <property type="match status" value="1"/>
</dbReference>
<reference evidence="6" key="1">
    <citation type="journal article" date="2013" name="Genome Announc.">
        <title>Draft genome sequence of the grapevine dieback fungus Eutypa lata UCR-EL1.</title>
        <authorList>
            <person name="Blanco-Ulate B."/>
            <person name="Rolshausen P.E."/>
            <person name="Cantu D."/>
        </authorList>
    </citation>
    <scope>NUCLEOTIDE SEQUENCE [LARGE SCALE GENOMIC DNA]</scope>
    <source>
        <strain evidence="6">UCR-EL1</strain>
    </source>
</reference>
<dbReference type="InterPro" id="IPR036291">
    <property type="entry name" value="NAD(P)-bd_dom_sf"/>
</dbReference>
<protein>
    <recommendedName>
        <fullName evidence="2">Dehydrogenase FUB6</fullName>
    </recommendedName>
    <alternativeName>
        <fullName evidence="3">Fusaric acid biosynthesis protein 6</fullName>
    </alternativeName>
</protein>
<dbReference type="InterPro" id="IPR045010">
    <property type="entry name" value="MDR_fam"/>
</dbReference>
<organism evidence="5 6">
    <name type="scientific">Eutypa lata (strain UCR-EL1)</name>
    <name type="common">Grapevine dieback disease fungus</name>
    <name type="synonym">Eutypa armeniacae</name>
    <dbReference type="NCBI Taxonomy" id="1287681"/>
    <lineage>
        <taxon>Eukaryota</taxon>
        <taxon>Fungi</taxon>
        <taxon>Dikarya</taxon>
        <taxon>Ascomycota</taxon>
        <taxon>Pezizomycotina</taxon>
        <taxon>Sordariomycetes</taxon>
        <taxon>Xylariomycetidae</taxon>
        <taxon>Xylariales</taxon>
        <taxon>Diatrypaceae</taxon>
        <taxon>Eutypa</taxon>
    </lineage>
</organism>
<gene>
    <name evidence="5" type="ORF">UCREL1_4286</name>
</gene>
<dbReference type="EMBL" id="KB706192">
    <property type="protein sequence ID" value="EMR68697.1"/>
    <property type="molecule type" value="Genomic_DNA"/>
</dbReference>
<proteinExistence type="predicted"/>
<dbReference type="OMA" id="WMSDIPQ"/>
<dbReference type="KEGG" id="ela:UCREL1_4286"/>
<dbReference type="SUPFAM" id="SSF51735">
    <property type="entry name" value="NAD(P)-binding Rossmann-fold domains"/>
    <property type="match status" value="1"/>
</dbReference>
<dbReference type="FunFam" id="3.40.50.720:FF:000121">
    <property type="entry name" value="Prostaglandin reductase 2"/>
    <property type="match status" value="1"/>
</dbReference>
<evidence type="ECO:0000313" key="5">
    <source>
        <dbReference type="EMBL" id="EMR68697.1"/>
    </source>
</evidence>
<feature type="domain" description="Enoyl reductase (ER)" evidence="4">
    <location>
        <begin position="83"/>
        <end position="346"/>
    </location>
</feature>
<evidence type="ECO:0000256" key="1">
    <source>
        <dbReference type="ARBA" id="ARBA00023002"/>
    </source>
</evidence>
<dbReference type="CDD" id="cd05288">
    <property type="entry name" value="PGDH"/>
    <property type="match status" value="1"/>
</dbReference>
<name>M7SWP7_EUTLA</name>
<dbReference type="Pfam" id="PF16884">
    <property type="entry name" value="ADH_N_2"/>
    <property type="match status" value="1"/>
</dbReference>
<dbReference type="Gene3D" id="3.90.180.10">
    <property type="entry name" value="Medium-chain alcohol dehydrogenases, catalytic domain"/>
    <property type="match status" value="1"/>
</dbReference>
<dbReference type="InterPro" id="IPR013149">
    <property type="entry name" value="ADH-like_C"/>
</dbReference>
<evidence type="ECO:0000256" key="3">
    <source>
        <dbReference type="ARBA" id="ARBA00083301"/>
    </source>
</evidence>
<sequence length="349" mass="37205">MGNKTLIFNAIPTGVPEPGKHLVVEDKPFDVASTAAPEGGLLVENLYASYDPYLRGRMRDPKVKSYAPAFEIGEPIVNSTISRVLKSGHADYAEGELVKAFLPIAEYGVVAPGAAGMDRVQKFQNPSNLDLGMFLGPLGMPGLTAYAGLQKIGQPKKGETVFVSSAAGAVGQVVGQVAKQLGLKVVGSVGSDAKLDFITKELGFDGGFNYKKESAFDALPRLAPDGIDIYFENVGGEQLDAALVNMNTHGRIPVCGMISGYNTPADEKYGVKNIFQLIPKLVTMQGFLVGQPEFGAAYFKEHQETVQKWLADGSFKAKLHVTEGIDNAAEGFVGMLQGDNFGKAVLKIK</sequence>
<keyword evidence="1" id="KW-0560">Oxidoreductase</keyword>
<dbReference type="SUPFAM" id="SSF50129">
    <property type="entry name" value="GroES-like"/>
    <property type="match status" value="1"/>
</dbReference>
<dbReference type="HOGENOM" id="CLU_026673_29_1_1"/>
<evidence type="ECO:0000313" key="6">
    <source>
        <dbReference type="Proteomes" id="UP000012174"/>
    </source>
</evidence>
<dbReference type="AlphaFoldDB" id="M7SWP7"/>
<dbReference type="InterPro" id="IPR020843">
    <property type="entry name" value="ER"/>
</dbReference>
<dbReference type="SMART" id="SM00829">
    <property type="entry name" value="PKS_ER"/>
    <property type="match status" value="1"/>
</dbReference>
<accession>M7SWP7</accession>
<dbReference type="Pfam" id="PF00107">
    <property type="entry name" value="ADH_zinc_N"/>
    <property type="match status" value="1"/>
</dbReference>
<dbReference type="PANTHER" id="PTHR43205:SF7">
    <property type="entry name" value="PROSTAGLANDIN REDUCTASE 1"/>
    <property type="match status" value="1"/>
</dbReference>
<evidence type="ECO:0000259" key="4">
    <source>
        <dbReference type="SMART" id="SM00829"/>
    </source>
</evidence>
<dbReference type="eggNOG" id="KOG1196">
    <property type="taxonomic scope" value="Eukaryota"/>
</dbReference>
<keyword evidence="6" id="KW-1185">Reference proteome</keyword>
<dbReference type="InterPro" id="IPR011032">
    <property type="entry name" value="GroES-like_sf"/>
</dbReference>
<dbReference type="Proteomes" id="UP000012174">
    <property type="component" value="Unassembled WGS sequence"/>
</dbReference>
<dbReference type="InterPro" id="IPR041694">
    <property type="entry name" value="ADH_N_2"/>
</dbReference>
<evidence type="ECO:0000256" key="2">
    <source>
        <dbReference type="ARBA" id="ARBA00069006"/>
    </source>
</evidence>
<dbReference type="PANTHER" id="PTHR43205">
    <property type="entry name" value="PROSTAGLANDIN REDUCTASE"/>
    <property type="match status" value="1"/>
</dbReference>